<feature type="domain" description="N-acetyltransferase" evidence="3">
    <location>
        <begin position="181"/>
        <end position="334"/>
    </location>
</feature>
<keyword evidence="2" id="KW-0012">Acyltransferase</keyword>
<dbReference type="InterPro" id="IPR000182">
    <property type="entry name" value="GNAT_dom"/>
</dbReference>
<dbReference type="Pfam" id="PF00583">
    <property type="entry name" value="Acetyltransf_1"/>
    <property type="match status" value="1"/>
</dbReference>
<dbReference type="Proteomes" id="UP001500279">
    <property type="component" value="Unassembled WGS sequence"/>
</dbReference>
<protein>
    <recommendedName>
        <fullName evidence="3">N-acetyltransferase domain-containing protein</fullName>
    </recommendedName>
</protein>
<evidence type="ECO:0000256" key="1">
    <source>
        <dbReference type="ARBA" id="ARBA00022679"/>
    </source>
</evidence>
<dbReference type="SUPFAM" id="SSF55729">
    <property type="entry name" value="Acyl-CoA N-acyltransferases (Nat)"/>
    <property type="match status" value="2"/>
</dbReference>
<dbReference type="PROSITE" id="PS51186">
    <property type="entry name" value="GNAT"/>
    <property type="match status" value="2"/>
</dbReference>
<keyword evidence="5" id="KW-1185">Reference proteome</keyword>
<sequence length="335" mass="36327">MSAAEDTRIEAWPAELTPVQLDQLAALLQASVAAGASIGWVNTPSEETALAFWRNCSQAAARGERSGWWALQQGRVVGSVQVVWQQPENGAHRVDLVKLMVHPDARRAGIASRLMDAAEAEVARRGRRLIVLDTWRASPAEGLYWQRGYQRCGFIPDYAKTAEGGAGATRVMFKRLGAAGLQVRPSTPDALEAQALLDALSAELLRKYGSDGRAGLADWSPTSSAFALAWNGEGKAVGCGAFRPLLLPAAEGPTRCAEIKRMYASESSRGIGQAVLAWLSHEAWTQGFRELRLETRRANTRALRFYAAQGFTECAPWGRYVGRAESVCLGLALED</sequence>
<accession>A0ABN1KAZ0</accession>
<dbReference type="CDD" id="cd04301">
    <property type="entry name" value="NAT_SF"/>
    <property type="match status" value="1"/>
</dbReference>
<dbReference type="RefSeq" id="WP_231010028.1">
    <property type="nucleotide sequence ID" value="NZ_BAAAEW010000026.1"/>
</dbReference>
<evidence type="ECO:0000313" key="5">
    <source>
        <dbReference type="Proteomes" id="UP001500279"/>
    </source>
</evidence>
<evidence type="ECO:0000256" key="2">
    <source>
        <dbReference type="ARBA" id="ARBA00023315"/>
    </source>
</evidence>
<dbReference type="Gene3D" id="3.40.630.30">
    <property type="match status" value="2"/>
</dbReference>
<reference evidence="4 5" key="1">
    <citation type="journal article" date="2019" name="Int. J. Syst. Evol. Microbiol.">
        <title>The Global Catalogue of Microorganisms (GCM) 10K type strain sequencing project: providing services to taxonomists for standard genome sequencing and annotation.</title>
        <authorList>
            <consortium name="The Broad Institute Genomics Platform"/>
            <consortium name="The Broad Institute Genome Sequencing Center for Infectious Disease"/>
            <person name="Wu L."/>
            <person name="Ma J."/>
        </authorList>
    </citation>
    <scope>NUCLEOTIDE SEQUENCE [LARGE SCALE GENOMIC DNA]</scope>
    <source>
        <strain evidence="4 5">JCM 15503</strain>
    </source>
</reference>
<organism evidence="4 5">
    <name type="scientific">Ideonella azotifigens</name>
    <dbReference type="NCBI Taxonomy" id="513160"/>
    <lineage>
        <taxon>Bacteria</taxon>
        <taxon>Pseudomonadati</taxon>
        <taxon>Pseudomonadota</taxon>
        <taxon>Betaproteobacteria</taxon>
        <taxon>Burkholderiales</taxon>
        <taxon>Sphaerotilaceae</taxon>
        <taxon>Ideonella</taxon>
    </lineage>
</organism>
<gene>
    <name evidence="4" type="ORF">GCM10009107_42130</name>
</gene>
<feature type="domain" description="N-acetyltransferase" evidence="3">
    <location>
        <begin position="14"/>
        <end position="177"/>
    </location>
</feature>
<dbReference type="InterPro" id="IPR050832">
    <property type="entry name" value="Bact_Acetyltransf"/>
</dbReference>
<evidence type="ECO:0000313" key="4">
    <source>
        <dbReference type="EMBL" id="GAA0760061.1"/>
    </source>
</evidence>
<dbReference type="PANTHER" id="PTHR43877">
    <property type="entry name" value="AMINOALKYLPHOSPHONATE N-ACETYLTRANSFERASE-RELATED-RELATED"/>
    <property type="match status" value="1"/>
</dbReference>
<comment type="caution">
    <text evidence="4">The sequence shown here is derived from an EMBL/GenBank/DDBJ whole genome shotgun (WGS) entry which is preliminary data.</text>
</comment>
<dbReference type="InterPro" id="IPR016181">
    <property type="entry name" value="Acyl_CoA_acyltransferase"/>
</dbReference>
<dbReference type="Pfam" id="PF13508">
    <property type="entry name" value="Acetyltransf_7"/>
    <property type="match status" value="1"/>
</dbReference>
<dbReference type="EMBL" id="BAAAEW010000026">
    <property type="protein sequence ID" value="GAA0760061.1"/>
    <property type="molecule type" value="Genomic_DNA"/>
</dbReference>
<evidence type="ECO:0000259" key="3">
    <source>
        <dbReference type="PROSITE" id="PS51186"/>
    </source>
</evidence>
<keyword evidence="1" id="KW-0808">Transferase</keyword>
<proteinExistence type="predicted"/>
<name>A0ABN1KAZ0_9BURK</name>